<evidence type="ECO:0000313" key="1">
    <source>
        <dbReference type="EMBL" id="KAF8395599.1"/>
    </source>
</evidence>
<dbReference type="EMBL" id="JABCRI010000013">
    <property type="protein sequence ID" value="KAF8395599.1"/>
    <property type="molecule type" value="Genomic_DNA"/>
</dbReference>
<proteinExistence type="predicted"/>
<name>A0A835DCV3_TETSI</name>
<sequence>MSVVIKKEGESKYGVVGGVATDAMVKERVETLKKSLEKDKFKVIGEFLLARCNPPWTLHGFRTNEDMIPIE</sequence>
<dbReference type="OrthoDB" id="6424451at2759"/>
<evidence type="ECO:0000313" key="2">
    <source>
        <dbReference type="Proteomes" id="UP000655225"/>
    </source>
</evidence>
<dbReference type="Gene3D" id="3.20.80.10">
    <property type="entry name" value="Regulatory factor, effector binding domain"/>
    <property type="match status" value="1"/>
</dbReference>
<protein>
    <submittedName>
        <fullName evidence="1">Uncharacterized protein</fullName>
    </submittedName>
</protein>
<accession>A0A835DCV3</accession>
<keyword evidence="2" id="KW-1185">Reference proteome</keyword>
<dbReference type="SUPFAM" id="SSF55136">
    <property type="entry name" value="Probable bacterial effector-binding domain"/>
    <property type="match status" value="1"/>
</dbReference>
<gene>
    <name evidence="1" type="ORF">HHK36_019549</name>
</gene>
<comment type="caution">
    <text evidence="1">The sequence shown here is derived from an EMBL/GenBank/DDBJ whole genome shotgun (WGS) entry which is preliminary data.</text>
</comment>
<dbReference type="InterPro" id="IPR011256">
    <property type="entry name" value="Reg_factor_effector_dom_sf"/>
</dbReference>
<organism evidence="1 2">
    <name type="scientific">Tetracentron sinense</name>
    <name type="common">Spur-leaf</name>
    <dbReference type="NCBI Taxonomy" id="13715"/>
    <lineage>
        <taxon>Eukaryota</taxon>
        <taxon>Viridiplantae</taxon>
        <taxon>Streptophyta</taxon>
        <taxon>Embryophyta</taxon>
        <taxon>Tracheophyta</taxon>
        <taxon>Spermatophyta</taxon>
        <taxon>Magnoliopsida</taxon>
        <taxon>Trochodendrales</taxon>
        <taxon>Trochodendraceae</taxon>
        <taxon>Tetracentron</taxon>
    </lineage>
</organism>
<dbReference type="AlphaFoldDB" id="A0A835DCV3"/>
<reference evidence="1 2" key="1">
    <citation type="submission" date="2020-04" db="EMBL/GenBank/DDBJ databases">
        <title>Plant Genome Project.</title>
        <authorList>
            <person name="Zhang R.-G."/>
        </authorList>
    </citation>
    <scope>NUCLEOTIDE SEQUENCE [LARGE SCALE GENOMIC DNA]</scope>
    <source>
        <strain evidence="1">YNK0</strain>
        <tissue evidence="1">Leaf</tissue>
    </source>
</reference>
<dbReference type="Proteomes" id="UP000655225">
    <property type="component" value="Unassembled WGS sequence"/>
</dbReference>